<gene>
    <name evidence="1" type="ORF">IV203_011513</name>
</gene>
<dbReference type="AlphaFoldDB" id="A0A9K3KSX0"/>
<dbReference type="EMBL" id="JAGRRH010000019">
    <property type="protein sequence ID" value="KAG7348916.1"/>
    <property type="molecule type" value="Genomic_DNA"/>
</dbReference>
<comment type="caution">
    <text evidence="1">The sequence shown here is derived from an EMBL/GenBank/DDBJ whole genome shotgun (WGS) entry which is preliminary data.</text>
</comment>
<name>A0A9K3KSX0_9STRA</name>
<organism evidence="1 2">
    <name type="scientific">Nitzschia inconspicua</name>
    <dbReference type="NCBI Taxonomy" id="303405"/>
    <lineage>
        <taxon>Eukaryota</taxon>
        <taxon>Sar</taxon>
        <taxon>Stramenopiles</taxon>
        <taxon>Ochrophyta</taxon>
        <taxon>Bacillariophyta</taxon>
        <taxon>Bacillariophyceae</taxon>
        <taxon>Bacillariophycidae</taxon>
        <taxon>Bacillariales</taxon>
        <taxon>Bacillariaceae</taxon>
        <taxon>Nitzschia</taxon>
    </lineage>
</organism>
<dbReference type="Proteomes" id="UP000693970">
    <property type="component" value="Unassembled WGS sequence"/>
</dbReference>
<evidence type="ECO:0000313" key="2">
    <source>
        <dbReference type="Proteomes" id="UP000693970"/>
    </source>
</evidence>
<proteinExistence type="predicted"/>
<keyword evidence="2" id="KW-1185">Reference proteome</keyword>
<evidence type="ECO:0000313" key="1">
    <source>
        <dbReference type="EMBL" id="KAG7348916.1"/>
    </source>
</evidence>
<sequence>MTCHCLQILSDEVFSTAVAEYQVMFHTKKEVEQKKVVIEWLRNESDKMKSFRIPFEVEPYLDYDYDPLRKASACLNALMDILARGRDFWMDDLRQASQRRDISRA</sequence>
<reference evidence="1" key="2">
    <citation type="submission" date="2021-04" db="EMBL/GenBank/DDBJ databases">
        <authorList>
            <person name="Podell S."/>
        </authorList>
    </citation>
    <scope>NUCLEOTIDE SEQUENCE</scope>
    <source>
        <strain evidence="1">Hildebrandi</strain>
    </source>
</reference>
<protein>
    <submittedName>
        <fullName evidence="1">Uncharacterized protein</fullName>
    </submittedName>
</protein>
<reference evidence="1" key="1">
    <citation type="journal article" date="2021" name="Sci. Rep.">
        <title>Diploid genomic architecture of Nitzschia inconspicua, an elite biomass production diatom.</title>
        <authorList>
            <person name="Oliver A."/>
            <person name="Podell S."/>
            <person name="Pinowska A."/>
            <person name="Traller J.C."/>
            <person name="Smith S.R."/>
            <person name="McClure R."/>
            <person name="Beliaev A."/>
            <person name="Bohutskyi P."/>
            <person name="Hill E.A."/>
            <person name="Rabines A."/>
            <person name="Zheng H."/>
            <person name="Allen L.Z."/>
            <person name="Kuo A."/>
            <person name="Grigoriev I.V."/>
            <person name="Allen A.E."/>
            <person name="Hazlebeck D."/>
            <person name="Allen E.E."/>
        </authorList>
    </citation>
    <scope>NUCLEOTIDE SEQUENCE</scope>
    <source>
        <strain evidence="1">Hildebrandi</strain>
    </source>
</reference>
<accession>A0A9K3KSX0</accession>